<organism evidence="1 2">
    <name type="scientific">Sulfurimonas diazotrophicus</name>
    <dbReference type="NCBI Taxonomy" id="3131939"/>
    <lineage>
        <taxon>Bacteria</taxon>
        <taxon>Pseudomonadati</taxon>
        <taxon>Campylobacterota</taxon>
        <taxon>Epsilonproteobacteria</taxon>
        <taxon>Campylobacterales</taxon>
        <taxon>Sulfurimonadaceae</taxon>
        <taxon>Sulfurimonas</taxon>
    </lineage>
</organism>
<reference evidence="1 2" key="1">
    <citation type="submission" date="2024-03" db="EMBL/GenBank/DDBJ databases">
        <title>Sulfurimonas sp. HSL3-1.</title>
        <authorList>
            <person name="Wang S."/>
        </authorList>
    </citation>
    <scope>NUCLEOTIDE SEQUENCE [LARGE SCALE GENOMIC DNA]</scope>
    <source>
        <strain evidence="1 2">HSL3-1</strain>
    </source>
</reference>
<dbReference type="Proteomes" id="UP001447842">
    <property type="component" value="Chromosome"/>
</dbReference>
<evidence type="ECO:0000313" key="1">
    <source>
        <dbReference type="EMBL" id="XAU16191.1"/>
    </source>
</evidence>
<keyword evidence="2" id="KW-1185">Reference proteome</keyword>
<accession>A0ABZ3HEC6</accession>
<gene>
    <name evidence="1" type="ORF">WCY31_05650</name>
</gene>
<dbReference type="EMBL" id="CP147920">
    <property type="protein sequence ID" value="XAU16191.1"/>
    <property type="molecule type" value="Genomic_DNA"/>
</dbReference>
<sequence>MKTLCKMRLNTDEKPDKALRKLLSFPKYYCRKCLRTAAEKGALCKPEKL</sequence>
<name>A0ABZ3HEC6_9BACT</name>
<evidence type="ECO:0000313" key="2">
    <source>
        <dbReference type="Proteomes" id="UP001447842"/>
    </source>
</evidence>
<dbReference type="RefSeq" id="WP_345973597.1">
    <property type="nucleotide sequence ID" value="NZ_CP147920.1"/>
</dbReference>
<proteinExistence type="predicted"/>
<protein>
    <submittedName>
        <fullName evidence="1">Uncharacterized protein</fullName>
    </submittedName>
</protein>